<proteinExistence type="predicted"/>
<dbReference type="AlphaFoldDB" id="A0A7V9A935"/>
<comment type="caution">
    <text evidence="1">The sequence shown here is derived from an EMBL/GenBank/DDBJ whole genome shotgun (WGS) entry which is preliminary data.</text>
</comment>
<keyword evidence="2" id="KW-1185">Reference proteome</keyword>
<evidence type="ECO:0000313" key="2">
    <source>
        <dbReference type="Proteomes" id="UP000551616"/>
    </source>
</evidence>
<dbReference type="Proteomes" id="UP000551616">
    <property type="component" value="Unassembled WGS sequence"/>
</dbReference>
<sequence>MRSSDNELVSMALLSAEREISRLIATYPHLLDAGKFDELAKLLQHATLEVSDANAGDQAAIEQFLVYSIRRHENGTRSPGCRAAPDGVPVSGRCAEVHL</sequence>
<reference evidence="1 2" key="1">
    <citation type="submission" date="2020-05" db="EMBL/GenBank/DDBJ databases">
        <title>Bremerella alba sp. nov., a novel planctomycete isolated from the surface of the macroalga Fucus spiralis.</title>
        <authorList>
            <person name="Godinho O."/>
            <person name="Botelho R."/>
            <person name="Albuquerque L."/>
            <person name="Wiegand S."/>
            <person name="Da Costa M.S."/>
            <person name="Lobo-Da-Cunha A."/>
            <person name="Jogler C."/>
            <person name="Lage O.M."/>
        </authorList>
    </citation>
    <scope>NUCLEOTIDE SEQUENCE [LARGE SCALE GENOMIC DNA]</scope>
    <source>
        <strain evidence="1 2">FF15</strain>
    </source>
</reference>
<organism evidence="1 2">
    <name type="scientific">Bremerella alba</name>
    <dbReference type="NCBI Taxonomy" id="980252"/>
    <lineage>
        <taxon>Bacteria</taxon>
        <taxon>Pseudomonadati</taxon>
        <taxon>Planctomycetota</taxon>
        <taxon>Planctomycetia</taxon>
        <taxon>Pirellulales</taxon>
        <taxon>Pirellulaceae</taxon>
        <taxon>Bremerella</taxon>
    </lineage>
</organism>
<accession>A0A7V9A935</accession>
<gene>
    <name evidence="1" type="ORF">HOV93_42560</name>
</gene>
<dbReference type="Gene3D" id="3.10.450.50">
    <property type="match status" value="1"/>
</dbReference>
<name>A0A7V9A935_9BACT</name>
<protein>
    <submittedName>
        <fullName evidence="1">Uncharacterized protein</fullName>
    </submittedName>
</protein>
<dbReference type="EMBL" id="JABRWO010000012">
    <property type="protein sequence ID" value="MBA2117062.1"/>
    <property type="molecule type" value="Genomic_DNA"/>
</dbReference>
<dbReference type="RefSeq" id="WP_207398439.1">
    <property type="nucleotide sequence ID" value="NZ_JABRWO010000012.1"/>
</dbReference>
<evidence type="ECO:0000313" key="1">
    <source>
        <dbReference type="EMBL" id="MBA2117062.1"/>
    </source>
</evidence>